<accession>A0AAN6F2D9</accession>
<sequence>MHDIVVCSYRANSVISSDGNSHHRFTTTALFRPSRPNDWRTRPEPSTSALSLAIPRPVSKQISLVDAPCAAALAEGATGTFSSAMHGRYPSRSSSPKTSLHLFKRIVLAYHLQAITLELIMSEKVGRMELLSCCVSSPANLASCSP</sequence>
<name>A0AAN6F2D9_EXODE</name>
<dbReference type="EMBL" id="JAJGCB010000001">
    <property type="protein sequence ID" value="KAJ8995463.1"/>
    <property type="molecule type" value="Genomic_DNA"/>
</dbReference>
<organism evidence="1 2">
    <name type="scientific">Exophiala dermatitidis</name>
    <name type="common">Black yeast-like fungus</name>
    <name type="synonym">Wangiella dermatitidis</name>
    <dbReference type="NCBI Taxonomy" id="5970"/>
    <lineage>
        <taxon>Eukaryota</taxon>
        <taxon>Fungi</taxon>
        <taxon>Dikarya</taxon>
        <taxon>Ascomycota</taxon>
        <taxon>Pezizomycotina</taxon>
        <taxon>Eurotiomycetes</taxon>
        <taxon>Chaetothyriomycetidae</taxon>
        <taxon>Chaetothyriales</taxon>
        <taxon>Herpotrichiellaceae</taxon>
        <taxon>Exophiala</taxon>
    </lineage>
</organism>
<dbReference type="AlphaFoldDB" id="A0AAN6F2D9"/>
<reference evidence="1" key="1">
    <citation type="submission" date="2023-01" db="EMBL/GenBank/DDBJ databases">
        <title>Exophiala dermititidis isolated from Cystic Fibrosis Patient.</title>
        <authorList>
            <person name="Kurbessoian T."/>
            <person name="Crocker A."/>
            <person name="Murante D."/>
            <person name="Hogan D.A."/>
            <person name="Stajich J.E."/>
        </authorList>
    </citation>
    <scope>NUCLEOTIDE SEQUENCE</scope>
    <source>
        <strain evidence="1">Ex8</strain>
    </source>
</reference>
<comment type="caution">
    <text evidence="1">The sequence shown here is derived from an EMBL/GenBank/DDBJ whole genome shotgun (WGS) entry which is preliminary data.</text>
</comment>
<dbReference type="Proteomes" id="UP001161757">
    <property type="component" value="Unassembled WGS sequence"/>
</dbReference>
<evidence type="ECO:0000313" key="1">
    <source>
        <dbReference type="EMBL" id="KAJ8995463.1"/>
    </source>
</evidence>
<gene>
    <name evidence="1" type="ORF">HRR80_000234</name>
</gene>
<protein>
    <submittedName>
        <fullName evidence="1">Uncharacterized protein</fullName>
    </submittedName>
</protein>
<proteinExistence type="predicted"/>
<evidence type="ECO:0000313" key="2">
    <source>
        <dbReference type="Proteomes" id="UP001161757"/>
    </source>
</evidence>